<protein>
    <submittedName>
        <fullName evidence="3">Keratin, type I cytoskeletal 10</fullName>
    </submittedName>
</protein>
<keyword evidence="2" id="KW-1185">Reference proteome</keyword>
<reference evidence="3" key="2">
    <citation type="submission" date="2025-08" db="UniProtKB">
        <authorList>
            <consortium name="RefSeq"/>
        </authorList>
    </citation>
    <scope>IDENTIFICATION</scope>
    <source>
        <tissue evidence="3">Young leaves</tissue>
    </source>
</reference>
<evidence type="ECO:0000313" key="3">
    <source>
        <dbReference type="RefSeq" id="XP_038989854.1"/>
    </source>
</evidence>
<dbReference type="AlphaFoldDB" id="A0A8B9B269"/>
<sequence length="272" mass="29380">MKSAAKAAAGWIRHGQSKHLSLAWALDKASANHCHRKQTYPKFDRWRSRSESKLVRQIQTRWLACRISPSLAFRPPHWGGLDNYGLGGCANAGFHNFDGCDGCGRRGGGNAGAIYHPGTRGGGNVGAIYYPGTRGGGNAGAIYHPGTRGGGNAGAIYHPGTRGGGNAGAIYHPGTSGGGNVGGIRGHGNITIINNYNGGKLSRPVTRINPPCDEDEDEEEEDEEEEEEEEDESDDDENNNEDDGRRSAIERFRSLERVCMQLHAARLRQTWN</sequence>
<proteinExistence type="predicted"/>
<dbReference type="RefSeq" id="XP_038989854.1">
    <property type="nucleotide sequence ID" value="XM_039133926.1"/>
</dbReference>
<accession>A0A8B9B269</accession>
<dbReference type="Proteomes" id="UP000228380">
    <property type="component" value="Chromosome 14"/>
</dbReference>
<evidence type="ECO:0000256" key="1">
    <source>
        <dbReference type="SAM" id="MobiDB-lite"/>
    </source>
</evidence>
<dbReference type="KEGG" id="pda:103719845"/>
<gene>
    <name evidence="3" type="primary">LOC103719845</name>
</gene>
<dbReference type="GeneID" id="103719845"/>
<reference evidence="2" key="1">
    <citation type="journal article" date="2019" name="Nat. Commun.">
        <title>Genome-wide association mapping of date palm fruit traits.</title>
        <authorList>
            <person name="Hazzouri K.M."/>
            <person name="Gros-Balthazard M."/>
            <person name="Flowers J.M."/>
            <person name="Copetti D."/>
            <person name="Lemansour A."/>
            <person name="Lebrun M."/>
            <person name="Masmoudi K."/>
            <person name="Ferrand S."/>
            <person name="Dhar M.I."/>
            <person name="Fresquez Z.A."/>
            <person name="Rosas U."/>
            <person name="Zhang J."/>
            <person name="Talag J."/>
            <person name="Lee S."/>
            <person name="Kudrna D."/>
            <person name="Powell R.F."/>
            <person name="Leitch I.J."/>
            <person name="Krueger R.R."/>
            <person name="Wing R.A."/>
            <person name="Amiri K.M.A."/>
            <person name="Purugganan M.D."/>
        </authorList>
    </citation>
    <scope>NUCLEOTIDE SEQUENCE [LARGE SCALE GENOMIC DNA]</scope>
    <source>
        <strain evidence="2">cv. Khalas</strain>
    </source>
</reference>
<feature type="region of interest" description="Disordered" evidence="1">
    <location>
        <begin position="197"/>
        <end position="248"/>
    </location>
</feature>
<organism evidence="2 3">
    <name type="scientific">Phoenix dactylifera</name>
    <name type="common">Date palm</name>
    <dbReference type="NCBI Taxonomy" id="42345"/>
    <lineage>
        <taxon>Eukaryota</taxon>
        <taxon>Viridiplantae</taxon>
        <taxon>Streptophyta</taxon>
        <taxon>Embryophyta</taxon>
        <taxon>Tracheophyta</taxon>
        <taxon>Spermatophyta</taxon>
        <taxon>Magnoliopsida</taxon>
        <taxon>Liliopsida</taxon>
        <taxon>Arecaceae</taxon>
        <taxon>Coryphoideae</taxon>
        <taxon>Phoeniceae</taxon>
        <taxon>Phoenix</taxon>
    </lineage>
</organism>
<evidence type="ECO:0000313" key="2">
    <source>
        <dbReference type="Proteomes" id="UP000228380"/>
    </source>
</evidence>
<feature type="compositionally biased region" description="Acidic residues" evidence="1">
    <location>
        <begin position="212"/>
        <end position="241"/>
    </location>
</feature>
<name>A0A8B9B269_PHODC</name>